<sequence>MKSIMVLLLTMGLSGCVLSPTGTVSGSASRYETNRDQMSSYVGLSKQELTAKLGNPDKRGTIRSNSEIWIFEKQNPFTIVGCSYAFQIDDGVVVKWGQKGCPIRDNKKDYKQVPKSTPVPEPTLDIFNLPEMKYN</sequence>
<evidence type="ECO:0000256" key="1">
    <source>
        <dbReference type="SAM" id="SignalP"/>
    </source>
</evidence>
<dbReference type="PROSITE" id="PS51257">
    <property type="entry name" value="PROKAR_LIPOPROTEIN"/>
    <property type="match status" value="1"/>
</dbReference>
<dbReference type="KEGG" id="achi:CDG60_08625"/>
<dbReference type="EMBL" id="CP032134">
    <property type="protein sequence ID" value="AXY56626.1"/>
    <property type="molecule type" value="Genomic_DNA"/>
</dbReference>
<accession>A0A3B7LV43</accession>
<feature type="signal peptide" evidence="1">
    <location>
        <begin position="1"/>
        <end position="19"/>
    </location>
</feature>
<gene>
    <name evidence="2" type="ORF">CDG60_08625</name>
</gene>
<name>A0A3B7LV43_9GAMM</name>
<organism evidence="2 3">
    <name type="scientific">Acinetobacter chinensis</name>
    <dbReference type="NCBI Taxonomy" id="2004650"/>
    <lineage>
        <taxon>Bacteria</taxon>
        <taxon>Pseudomonadati</taxon>
        <taxon>Pseudomonadota</taxon>
        <taxon>Gammaproteobacteria</taxon>
        <taxon>Moraxellales</taxon>
        <taxon>Moraxellaceae</taxon>
        <taxon>Acinetobacter</taxon>
    </lineage>
</organism>
<protein>
    <recommendedName>
        <fullName evidence="4">Outer membrane protein assembly factor BamE</fullName>
    </recommendedName>
</protein>
<dbReference type="AlphaFoldDB" id="A0A3B7LV43"/>
<proteinExistence type="predicted"/>
<evidence type="ECO:0000313" key="3">
    <source>
        <dbReference type="Proteomes" id="UP000263753"/>
    </source>
</evidence>
<reference evidence="3" key="1">
    <citation type="submission" date="2018-09" db="EMBL/GenBank/DDBJ databases">
        <title>The complete genome of Acinetobacter sp. strain WCHAc010005.</title>
        <authorList>
            <person name="Hu Y."/>
            <person name="Long H."/>
            <person name="Feng Y."/>
            <person name="Zong Z."/>
        </authorList>
    </citation>
    <scope>NUCLEOTIDE SEQUENCE [LARGE SCALE GENOMIC DNA]</scope>
    <source>
        <strain evidence="3">WCHAc010005</strain>
    </source>
</reference>
<evidence type="ECO:0000313" key="2">
    <source>
        <dbReference type="EMBL" id="AXY56626.1"/>
    </source>
</evidence>
<keyword evidence="1" id="KW-0732">Signal</keyword>
<evidence type="ECO:0008006" key="4">
    <source>
        <dbReference type="Google" id="ProtNLM"/>
    </source>
</evidence>
<dbReference type="Proteomes" id="UP000263753">
    <property type="component" value="Chromosome"/>
</dbReference>
<feature type="chain" id="PRO_5017680495" description="Outer membrane protein assembly factor BamE" evidence="1">
    <location>
        <begin position="20"/>
        <end position="135"/>
    </location>
</feature>